<evidence type="ECO:0000259" key="2">
    <source>
        <dbReference type="Pfam" id="PF13240"/>
    </source>
</evidence>
<dbReference type="EMBL" id="WDER01000046">
    <property type="protein sequence ID" value="KAB6080913.1"/>
    <property type="molecule type" value="Genomic_DNA"/>
</dbReference>
<proteinExistence type="predicted"/>
<reference evidence="3" key="5">
    <citation type="submission" date="2019-09" db="EMBL/GenBank/DDBJ databases">
        <authorList>
            <person name="Ross B.D."/>
            <person name="Verster A.J."/>
            <person name="Radey M.C."/>
            <person name="Schmidtke D.T."/>
            <person name="Pope C.E."/>
            <person name="Hoffman L.R."/>
            <person name="Hajjar A.M."/>
            <person name="Peterson S.B."/>
            <person name="Borenstein E."/>
            <person name="Mougous J.D."/>
        </authorList>
    </citation>
    <scope>NUCLEOTIDE SEQUENCE</scope>
    <source>
        <strain evidence="3">H204</strain>
    </source>
</reference>
<evidence type="ECO:0000313" key="5">
    <source>
        <dbReference type="EMBL" id="KAB6143226.1"/>
    </source>
</evidence>
<reference evidence="3" key="3">
    <citation type="journal article" date="2019" name="bioRxiv">
        <title>Acquired interbacterial defense systems protect against interspecies antagonism in the human gut microbiome.</title>
        <authorList>
            <person name="Ross B.D."/>
            <person name="Verster A.J."/>
            <person name="Radey M.C."/>
            <person name="Schmidtke D.T."/>
            <person name="Pope C.E."/>
            <person name="Hoffman L.R."/>
            <person name="Hajjar A.M."/>
            <person name="Peterson S.B."/>
            <person name="Borenstein E."/>
            <person name="Mougous J.D."/>
        </authorList>
    </citation>
    <scope>NUCLEOTIDE SEQUENCE</scope>
    <source>
        <strain evidence="3">H204</strain>
    </source>
</reference>
<evidence type="ECO:0000313" key="3">
    <source>
        <dbReference type="EMBL" id="KAA9045087.1"/>
    </source>
</evidence>
<gene>
    <name evidence="6" type="ORF">DXD03_03875</name>
    <name evidence="3" type="ORF">F6S82_13415</name>
    <name evidence="5" type="ORF">GA398_21040</name>
    <name evidence="4" type="ORF">GA560_15845</name>
</gene>
<sequence>MECIHCHTDNPVDAKYCRYCGQILKRNYEWIWIILMIFAVFISIWAIMISM</sequence>
<accession>A0A3E4NN94</accession>
<evidence type="ECO:0000313" key="6">
    <source>
        <dbReference type="EMBL" id="RGK66410.1"/>
    </source>
</evidence>
<evidence type="ECO:0000313" key="8">
    <source>
        <dbReference type="Proteomes" id="UP000327007"/>
    </source>
</evidence>
<dbReference type="Pfam" id="PF13240">
    <property type="entry name" value="Zn_Ribbon_1"/>
    <property type="match status" value="1"/>
</dbReference>
<feature type="domain" description="Zinc-ribbon" evidence="2">
    <location>
        <begin position="3"/>
        <end position="22"/>
    </location>
</feature>
<dbReference type="EMBL" id="WDED01000041">
    <property type="protein sequence ID" value="KAB6143226.1"/>
    <property type="molecule type" value="Genomic_DNA"/>
</dbReference>
<comment type="caution">
    <text evidence="6">The sequence shown here is derived from an EMBL/GenBank/DDBJ whole genome shotgun (WGS) entry which is preliminary data.</text>
</comment>
<evidence type="ECO:0000313" key="7">
    <source>
        <dbReference type="Proteomes" id="UP000261210"/>
    </source>
</evidence>
<dbReference type="AlphaFoldDB" id="A0A3E4NN94"/>
<reference evidence="9 10" key="4">
    <citation type="journal article" date="2019" name="Nat. Med.">
        <title>A library of human gut bacterial isolates paired with longitudinal multiomics data enables mechanistic microbiome research.</title>
        <authorList>
            <person name="Poyet M."/>
            <person name="Groussin M."/>
            <person name="Gibbons S.M."/>
            <person name="Avila-Pacheco J."/>
            <person name="Jiang X."/>
            <person name="Kearney S.M."/>
            <person name="Perrotta A.R."/>
            <person name="Berdy B."/>
            <person name="Zhao S."/>
            <person name="Lieberman T.D."/>
            <person name="Swanson P.K."/>
            <person name="Smith M."/>
            <person name="Roesemann S."/>
            <person name="Alexander J.E."/>
            <person name="Rich S.A."/>
            <person name="Livny J."/>
            <person name="Vlamakis H."/>
            <person name="Clish C."/>
            <person name="Bullock K."/>
            <person name="Deik A."/>
            <person name="Scott J."/>
            <person name="Pierce K.A."/>
            <person name="Xavier R.J."/>
            <person name="Alm E.J."/>
        </authorList>
    </citation>
    <scope>NUCLEOTIDE SEQUENCE [LARGE SCALE GENOMIC DNA]</scope>
    <source>
        <strain evidence="5 9">BIOML-A58</strain>
        <strain evidence="4 10">BIOML-A73</strain>
    </source>
</reference>
<evidence type="ECO:0000256" key="1">
    <source>
        <dbReference type="SAM" id="Phobius"/>
    </source>
</evidence>
<feature type="transmembrane region" description="Helical" evidence="1">
    <location>
        <begin position="30"/>
        <end position="49"/>
    </location>
</feature>
<keyword evidence="1" id="KW-0812">Transmembrane</keyword>
<dbReference type="EMBL" id="QSQU01000004">
    <property type="protein sequence ID" value="RGK66410.1"/>
    <property type="molecule type" value="Genomic_DNA"/>
</dbReference>
<dbReference type="Proteomes" id="UP000261210">
    <property type="component" value="Unassembled WGS sequence"/>
</dbReference>
<dbReference type="Proteomes" id="UP000434604">
    <property type="component" value="Unassembled WGS sequence"/>
</dbReference>
<name>A0A3E4NN94_9BACE</name>
<dbReference type="RefSeq" id="WP_008023113.1">
    <property type="nucleotide sequence ID" value="NZ_AP031409.1"/>
</dbReference>
<keyword evidence="1" id="KW-1133">Transmembrane helix</keyword>
<reference evidence="8" key="1">
    <citation type="journal article" date="2018" name="J. Anim. Genet.">
        <title>Acquired interbacterial defense systems protect against interspecies antagonism in the human gut microbiome.</title>
        <authorList>
            <person name="Ross B.D."/>
            <person name="Verster A.J."/>
            <person name="Radey M.C."/>
            <person name="Schmidtke D.T."/>
            <person name="Pope C.E."/>
            <person name="Hoffman L.R."/>
            <person name="Hajjar A."/>
            <person name="Peterson S.B."/>
            <person name="Borenstein E."/>
            <person name="Mougous J."/>
        </authorList>
    </citation>
    <scope>NUCLEOTIDE SEQUENCE [LARGE SCALE GENOMIC DNA]</scope>
    <source>
        <strain evidence="8">H204</strain>
    </source>
</reference>
<evidence type="ECO:0000313" key="4">
    <source>
        <dbReference type="EMBL" id="KAB6080913.1"/>
    </source>
</evidence>
<keyword evidence="1" id="KW-0472">Membrane</keyword>
<organism evidence="6 7">
    <name type="scientific">Bacteroides xylanisolvens</name>
    <dbReference type="NCBI Taxonomy" id="371601"/>
    <lineage>
        <taxon>Bacteria</taxon>
        <taxon>Pseudomonadati</taxon>
        <taxon>Bacteroidota</taxon>
        <taxon>Bacteroidia</taxon>
        <taxon>Bacteroidales</taxon>
        <taxon>Bacteroidaceae</taxon>
        <taxon>Bacteroides</taxon>
    </lineage>
</organism>
<reference evidence="6 7" key="2">
    <citation type="submission" date="2018-08" db="EMBL/GenBank/DDBJ databases">
        <title>A genome reference for cultivated species of the human gut microbiota.</title>
        <authorList>
            <person name="Zou Y."/>
            <person name="Xue W."/>
            <person name="Luo G."/>
        </authorList>
    </citation>
    <scope>NUCLEOTIDE SEQUENCE [LARGE SCALE GENOMIC DNA]</scope>
    <source>
        <strain evidence="6 7">TF10-34</strain>
    </source>
</reference>
<dbReference type="Proteomes" id="UP000474077">
    <property type="component" value="Unassembled WGS sequence"/>
</dbReference>
<evidence type="ECO:0000313" key="10">
    <source>
        <dbReference type="Proteomes" id="UP000474077"/>
    </source>
</evidence>
<dbReference type="InterPro" id="IPR026870">
    <property type="entry name" value="Zinc_ribbon_dom"/>
</dbReference>
<evidence type="ECO:0000313" key="9">
    <source>
        <dbReference type="Proteomes" id="UP000434604"/>
    </source>
</evidence>
<protein>
    <submittedName>
        <fullName evidence="6">Zinc ribbon domain-containing protein</fullName>
    </submittedName>
</protein>
<dbReference type="EMBL" id="VYQC01000008">
    <property type="protein sequence ID" value="KAA9045087.1"/>
    <property type="molecule type" value="Genomic_DNA"/>
</dbReference>
<dbReference type="Proteomes" id="UP000327007">
    <property type="component" value="Unassembled WGS sequence"/>
</dbReference>